<sequence>MNYDYDGRIISQPSPSRPNYNHHKSLSGSSNDLLRIATQNHLVQQNYDGEREAQEPYKSVVSPNSAYTTRSLSSSNRYSWVERESMQEQAAPNSGSSTSPSSQRTFILDGPDNGTLSKNYSSPGGAIGESPRDPSSKQKRKKGSPGANVFGSTGPVDRAGSSFHGFWSSARTGTASQSPGRQNTAAAETSFSPSATVLPSQDSRDIDFGFTFPVGGPSRLGDPINIQDLVRSTPQTTFLDLTDGNRKAKANHNRAKTEPAPARSLFASRLFSGHRESSQDSVSQMPVFRHSRKGHGKSASMSAGPSISAPFGVSIAAYRPVPTHSTAARVSRSLVKPDLRTLDPSNAILMPAGPSHMQKQVEDLESRRMLSVSRLHQEGIGLRAGTVSGRPFEVASATRHTHQDNGDGSGLRPIAAISDAQLQRGGSDQPVHWMRTGLSRSASQEAVQLLQPTRWEARNGCEQLVLPRPKLVAHTASPPATPEQVQRERAFKAEAKGKGREQGPVEDVLIIDRQKYGVTFGSTRTSSPALSGIRVMDEGAERERERQEWARSVGGTRKRSVRRPRSNSLGTGADRPHGGRDLRNQGDAYLTLPRSPDNRLGPVPQKSSPPISTSFGFLPTTASLRSRSRSATSSSRKAGGSTPRQFGSTSTEAQSFRNAPRDYGSIGRAPEDPFAVPILRTPSHRDNRLSRNHSSPDLRRAAAHAPDWSQGIGDSVDPLQTAGPDSSTDANPGNTRPITPLWFSPRTNGTAVRHSRGSSNIQSDNHSQRLMDANEVRTRYLTLSEPPVLGPELPLSPARTTSLNQIHSPTRSTSSGVWAEPLPPHTARALASRLSNSPRRMKSSLEEAVNRARTSAMLLYGEDPESFATTGQVNIPDTFAASSSIPPDRREILEAAGILPQNASRKYLTPVTEGNESNRSASSVGKRPGTEQSNRGLDDSSPLLTIPRGMNAGSSEASPAISDLSPRPSVPMDELDQYDQELFFAKPRMTWSSPLAYPAPHSASRQSPRSPSNYAARNQGDRAGANSHDRESGDSAISRMLSTPTTGEGHRASQDVSAENAGVEVATPVLAYGEYGWSPNRGDGLDLPFEMRVVAASPNALDRQASHATLRKEFGDEYAPWAREENKLFQGSPYQTQTEDGSDGDFVFGGRQSLIHKSSSENTSLHVGTVPSATPAHRSPSMDQLSHKNERGHMPRASVVPEFVIGGSPSTYFPSQPPTPNVDQKFTTPGLPRFESNSSASSGRSVTMPANHSATPSPETPTNLFRQPGGIATIAREFPAPPSRSASYLSNVYPEPEQEDKRSTPDGLATKPPHKNDLPLLPPFRRLETDFSAMTGNSYATATEGYETDDNDR</sequence>
<feature type="region of interest" description="Disordered" evidence="1">
    <location>
        <begin position="1"/>
        <end position="202"/>
    </location>
</feature>
<evidence type="ECO:0000313" key="2">
    <source>
        <dbReference type="EMBL" id="KAG7562567.1"/>
    </source>
</evidence>
<keyword evidence="3" id="KW-1185">Reference proteome</keyword>
<feature type="region of interest" description="Disordered" evidence="1">
    <location>
        <begin position="1208"/>
        <end position="1353"/>
    </location>
</feature>
<feature type="compositionally biased region" description="Polar residues" evidence="1">
    <location>
        <begin position="799"/>
        <end position="816"/>
    </location>
</feature>
<feature type="compositionally biased region" description="Polar residues" evidence="1">
    <location>
        <begin position="26"/>
        <end position="47"/>
    </location>
</feature>
<feature type="compositionally biased region" description="Basic residues" evidence="1">
    <location>
        <begin position="556"/>
        <end position="565"/>
    </location>
</feature>
<feature type="compositionally biased region" description="Polar residues" evidence="1">
    <location>
        <begin position="643"/>
        <end position="657"/>
    </location>
</feature>
<feature type="region of interest" description="Disordered" evidence="1">
    <location>
        <begin position="1159"/>
        <end position="1189"/>
    </location>
</feature>
<feature type="compositionally biased region" description="Polar residues" evidence="1">
    <location>
        <begin position="1235"/>
        <end position="1265"/>
    </location>
</feature>
<feature type="compositionally biased region" description="Polar residues" evidence="1">
    <location>
        <begin position="1332"/>
        <end position="1341"/>
    </location>
</feature>
<protein>
    <submittedName>
        <fullName evidence="2">Uncharacterized protein</fullName>
    </submittedName>
</protein>
<dbReference type="Proteomes" id="UP000812966">
    <property type="component" value="Unassembled WGS sequence"/>
</dbReference>
<dbReference type="EMBL" id="JABELV010000030">
    <property type="protein sequence ID" value="KAG7562567.1"/>
    <property type="molecule type" value="Genomic_DNA"/>
</dbReference>
<feature type="region of interest" description="Disordered" evidence="1">
    <location>
        <begin position="993"/>
        <end position="1060"/>
    </location>
</feature>
<feature type="compositionally biased region" description="Polar residues" evidence="1">
    <location>
        <begin position="61"/>
        <end position="78"/>
    </location>
</feature>
<feature type="compositionally biased region" description="Basic and acidic residues" evidence="1">
    <location>
        <begin position="535"/>
        <end position="549"/>
    </location>
</feature>
<comment type="caution">
    <text evidence="2">The sequence shown here is derived from an EMBL/GenBank/DDBJ whole genome shotgun (WGS) entry which is preliminary data.</text>
</comment>
<feature type="compositionally biased region" description="Basic and acidic residues" evidence="1">
    <location>
        <begin position="683"/>
        <end position="700"/>
    </location>
</feature>
<feature type="compositionally biased region" description="Polar residues" evidence="1">
    <location>
        <begin position="723"/>
        <end position="737"/>
    </location>
</feature>
<reference evidence="2" key="1">
    <citation type="submission" date="2020-04" db="EMBL/GenBank/DDBJ databases">
        <title>Analysis of mating type loci in Filobasidium floriforme.</title>
        <authorList>
            <person name="Nowrousian M."/>
        </authorList>
    </citation>
    <scope>NUCLEOTIDE SEQUENCE</scope>
    <source>
        <strain evidence="2">CBS 6242</strain>
    </source>
</reference>
<accession>A0A8K0JP68</accession>
<evidence type="ECO:0000313" key="3">
    <source>
        <dbReference type="Proteomes" id="UP000812966"/>
    </source>
</evidence>
<feature type="region of interest" description="Disordered" evidence="1">
    <location>
        <begin position="799"/>
        <end position="820"/>
    </location>
</feature>
<feature type="compositionally biased region" description="Polar residues" evidence="1">
    <location>
        <begin position="1003"/>
        <end position="1016"/>
    </location>
</feature>
<feature type="compositionally biased region" description="Polar residues" evidence="1">
    <location>
        <begin position="912"/>
        <end position="923"/>
    </location>
</feature>
<feature type="compositionally biased region" description="Polar residues" evidence="1">
    <location>
        <begin position="605"/>
        <end position="615"/>
    </location>
</feature>
<feature type="compositionally biased region" description="Polar residues" evidence="1">
    <location>
        <begin position="169"/>
        <end position="201"/>
    </location>
</feature>
<name>A0A8K0JP68_9TREE</name>
<gene>
    <name evidence="2" type="ORF">FFLO_02041</name>
</gene>
<feature type="compositionally biased region" description="Low complexity" evidence="1">
    <location>
        <begin position="620"/>
        <end position="642"/>
    </location>
</feature>
<proteinExistence type="predicted"/>
<feature type="compositionally biased region" description="Basic and acidic residues" evidence="1">
    <location>
        <begin position="574"/>
        <end position="584"/>
    </location>
</feature>
<feature type="region of interest" description="Disordered" evidence="1">
    <location>
        <begin position="520"/>
        <end position="766"/>
    </location>
</feature>
<evidence type="ECO:0000256" key="1">
    <source>
        <dbReference type="SAM" id="MobiDB-lite"/>
    </source>
</evidence>
<feature type="compositionally biased region" description="Polar residues" evidence="1">
    <location>
        <begin position="520"/>
        <end position="529"/>
    </location>
</feature>
<feature type="region of interest" description="Disordered" evidence="1">
    <location>
        <begin position="908"/>
        <end position="972"/>
    </location>
</feature>
<organism evidence="2 3">
    <name type="scientific">Filobasidium floriforme</name>
    <dbReference type="NCBI Taxonomy" id="5210"/>
    <lineage>
        <taxon>Eukaryota</taxon>
        <taxon>Fungi</taxon>
        <taxon>Dikarya</taxon>
        <taxon>Basidiomycota</taxon>
        <taxon>Agaricomycotina</taxon>
        <taxon>Tremellomycetes</taxon>
        <taxon>Filobasidiales</taxon>
        <taxon>Filobasidiaceae</taxon>
        <taxon>Filobasidium</taxon>
    </lineage>
</organism>